<dbReference type="Pfam" id="PF00514">
    <property type="entry name" value="Arm"/>
    <property type="match status" value="1"/>
</dbReference>
<dbReference type="SUPFAM" id="SSF48371">
    <property type="entry name" value="ARM repeat"/>
    <property type="match status" value="1"/>
</dbReference>
<protein>
    <submittedName>
        <fullName evidence="4">Uncharacterized protein</fullName>
    </submittedName>
</protein>
<dbReference type="InterPro" id="IPR000225">
    <property type="entry name" value="Armadillo"/>
</dbReference>
<organism evidence="4 5">
    <name type="scientific">Deinandra increscens subsp. villosa</name>
    <dbReference type="NCBI Taxonomy" id="3103831"/>
    <lineage>
        <taxon>Eukaryota</taxon>
        <taxon>Viridiplantae</taxon>
        <taxon>Streptophyta</taxon>
        <taxon>Embryophyta</taxon>
        <taxon>Tracheophyta</taxon>
        <taxon>Spermatophyta</taxon>
        <taxon>Magnoliopsida</taxon>
        <taxon>eudicotyledons</taxon>
        <taxon>Gunneridae</taxon>
        <taxon>Pentapetalae</taxon>
        <taxon>asterids</taxon>
        <taxon>campanulids</taxon>
        <taxon>Asterales</taxon>
        <taxon>Asteraceae</taxon>
        <taxon>Asteroideae</taxon>
        <taxon>Heliantheae alliance</taxon>
        <taxon>Madieae</taxon>
        <taxon>Madiinae</taxon>
        <taxon>Deinandra</taxon>
    </lineage>
</organism>
<feature type="region of interest" description="Disordered" evidence="3">
    <location>
        <begin position="138"/>
        <end position="157"/>
    </location>
</feature>
<dbReference type="InterPro" id="IPR016024">
    <property type="entry name" value="ARM-type_fold"/>
</dbReference>
<evidence type="ECO:0000313" key="4">
    <source>
        <dbReference type="EMBL" id="KAK9069622.1"/>
    </source>
</evidence>
<accession>A0AAP0DB93</accession>
<dbReference type="AlphaFoldDB" id="A0AAP0DB93"/>
<keyword evidence="2" id="KW-0833">Ubl conjugation pathway</keyword>
<feature type="compositionally biased region" description="Basic and acidic residues" evidence="3">
    <location>
        <begin position="144"/>
        <end position="154"/>
    </location>
</feature>
<evidence type="ECO:0000256" key="1">
    <source>
        <dbReference type="ARBA" id="ARBA00022737"/>
    </source>
</evidence>
<keyword evidence="5" id="KW-1185">Reference proteome</keyword>
<dbReference type="PANTHER" id="PTHR23315:SF129">
    <property type="entry name" value="ARM REPEAT SUPERFAMILY PROTEIN"/>
    <property type="match status" value="1"/>
</dbReference>
<keyword evidence="1" id="KW-0677">Repeat</keyword>
<evidence type="ECO:0000256" key="3">
    <source>
        <dbReference type="SAM" id="MobiDB-lite"/>
    </source>
</evidence>
<comment type="caution">
    <text evidence="4">The sequence shown here is derived from an EMBL/GenBank/DDBJ whole genome shotgun (WGS) entry which is preliminary data.</text>
</comment>
<proteinExistence type="predicted"/>
<reference evidence="4 5" key="1">
    <citation type="submission" date="2024-04" db="EMBL/GenBank/DDBJ databases">
        <title>The reference genome of an endangered Asteraceae, Deinandra increscens subsp. villosa, native to the Central Coast of California.</title>
        <authorList>
            <person name="Guilliams M."/>
            <person name="Hasenstab-Lehman K."/>
            <person name="Meyer R."/>
            <person name="Mcevoy S."/>
        </authorList>
    </citation>
    <scope>NUCLEOTIDE SEQUENCE [LARGE SCALE GENOMIC DNA]</scope>
    <source>
        <tissue evidence="4">Leaf</tissue>
    </source>
</reference>
<evidence type="ECO:0000256" key="2">
    <source>
        <dbReference type="ARBA" id="ARBA00022786"/>
    </source>
</evidence>
<name>A0AAP0DB93_9ASTR</name>
<evidence type="ECO:0000313" key="5">
    <source>
        <dbReference type="Proteomes" id="UP001408789"/>
    </source>
</evidence>
<gene>
    <name evidence="4" type="ORF">SSX86_011526</name>
</gene>
<sequence>MCFHVIREAGWREAGTAAARTKGGWRRPWQRNAEEFGGEGQRVVSGSISSSNHLLLEYSNTCSFASAESVVVSENLTDSVIDVHLQQLANANLNGKLSKSSSSVTSSDEYYGLSQVFSDFSAYSSDISGELERLASLPEDSDENDRNQEQKPEPEPCLGFLQRENFSMEIIENISPEDLQPTVKICVDSLGSNSIAVKRSAAAKLRLFAKNRSDNRALIGESGAVPALIPLLRCADPWTQEHAVTGNF</sequence>
<dbReference type="EMBL" id="JBCNJP010000013">
    <property type="protein sequence ID" value="KAK9069622.1"/>
    <property type="molecule type" value="Genomic_DNA"/>
</dbReference>
<dbReference type="Gene3D" id="1.25.10.10">
    <property type="entry name" value="Leucine-rich Repeat Variant"/>
    <property type="match status" value="1"/>
</dbReference>
<dbReference type="InterPro" id="IPR011989">
    <property type="entry name" value="ARM-like"/>
</dbReference>
<dbReference type="PANTHER" id="PTHR23315">
    <property type="entry name" value="U BOX DOMAIN-CONTAINING"/>
    <property type="match status" value="1"/>
</dbReference>
<dbReference type="Proteomes" id="UP001408789">
    <property type="component" value="Unassembled WGS sequence"/>
</dbReference>